<accession>A0ABW6JSV6</accession>
<keyword evidence="3" id="KW-1185">Reference proteome</keyword>
<evidence type="ECO:0000313" key="3">
    <source>
        <dbReference type="Proteomes" id="UP001601058"/>
    </source>
</evidence>
<gene>
    <name evidence="2" type="ORF">ACFYKT_01065</name>
</gene>
<organism evidence="2 3">
    <name type="scientific">Cytobacillus mangrovibacter</name>
    <dbReference type="NCBI Taxonomy" id="3299024"/>
    <lineage>
        <taxon>Bacteria</taxon>
        <taxon>Bacillati</taxon>
        <taxon>Bacillota</taxon>
        <taxon>Bacilli</taxon>
        <taxon>Bacillales</taxon>
        <taxon>Bacillaceae</taxon>
        <taxon>Cytobacillus</taxon>
    </lineage>
</organism>
<comment type="caution">
    <text evidence="2">The sequence shown here is derived from an EMBL/GenBank/DDBJ whole genome shotgun (WGS) entry which is preliminary data.</text>
</comment>
<feature type="compositionally biased region" description="Polar residues" evidence="1">
    <location>
        <begin position="28"/>
        <end position="41"/>
    </location>
</feature>
<dbReference type="Proteomes" id="UP001601058">
    <property type="component" value="Unassembled WGS sequence"/>
</dbReference>
<name>A0ABW6JSV6_9BACI</name>
<proteinExistence type="predicted"/>
<evidence type="ECO:0000256" key="1">
    <source>
        <dbReference type="SAM" id="MobiDB-lite"/>
    </source>
</evidence>
<sequence length="325" mass="37069">MSDFMKSIVQEVMKPSQKSKVNPLFGRETNSIYSRSTVHTTNDSKDIQTIPGVDRPNYQQKNRKKRLAVIEEQSPAPKQIEKAIHPAKNVYSPPSKGFDKSPLAKLQTMSLVQGNHSNSNQQVHSAIGQGKFNQESQCIGQTKDGVKAWLFSYLHPHLQSAFSRSLKSNAIGVITAEKCTAGQLFLLNEMLREFSTLKYFLTWDKENTQGFVLELYEDNPDRLTKSLKALFQKLSQNVYKQIQVFKTQAPSPWLTKQLDLKTHVDGVAVIEGIDYYSAILYLDRFLKKSNEANFSYVLEKNYLLLHGNYDIVSKVSEELQRQVKK</sequence>
<dbReference type="EMBL" id="JBIACJ010000001">
    <property type="protein sequence ID" value="MFE8694941.1"/>
    <property type="molecule type" value="Genomic_DNA"/>
</dbReference>
<evidence type="ECO:0000313" key="2">
    <source>
        <dbReference type="EMBL" id="MFE8694941.1"/>
    </source>
</evidence>
<protein>
    <submittedName>
        <fullName evidence="2">Uncharacterized protein</fullName>
    </submittedName>
</protein>
<feature type="region of interest" description="Disordered" evidence="1">
    <location>
        <begin position="15"/>
        <end position="61"/>
    </location>
</feature>
<reference evidence="2 3" key="1">
    <citation type="submission" date="2024-08" db="EMBL/GenBank/DDBJ databases">
        <title>Two novel Cytobacillus novel species.</title>
        <authorList>
            <person name="Liu G."/>
        </authorList>
    </citation>
    <scope>NUCLEOTIDE SEQUENCE [LARGE SCALE GENOMIC DNA]</scope>
    <source>
        <strain evidence="2 3">FJAT-53684</strain>
    </source>
</reference>
<dbReference type="RefSeq" id="WP_389214186.1">
    <property type="nucleotide sequence ID" value="NZ_JBIACJ010000001.1"/>
</dbReference>